<dbReference type="Proteomes" id="UP000002208">
    <property type="component" value="Plasmid 3"/>
</dbReference>
<keyword evidence="2" id="KW-0031">Aminopeptidase</keyword>
<dbReference type="AlphaFoldDB" id="C1D3N2"/>
<dbReference type="GO" id="GO:0016020">
    <property type="term" value="C:membrane"/>
    <property type="evidence" value="ECO:0007669"/>
    <property type="project" value="TreeGrafter"/>
</dbReference>
<dbReference type="SUPFAM" id="SSF53474">
    <property type="entry name" value="alpha/beta-Hydrolases"/>
    <property type="match status" value="1"/>
</dbReference>
<dbReference type="Pfam" id="PF00561">
    <property type="entry name" value="Abhydrolase_1"/>
    <property type="match status" value="1"/>
</dbReference>
<feature type="domain" description="AB hydrolase-1" evidence="1">
    <location>
        <begin position="29"/>
        <end position="273"/>
    </location>
</feature>
<geneLocation type="plasmid" evidence="3">
    <name>pDeide3</name>
</geneLocation>
<reference evidence="2 3" key="1">
    <citation type="journal article" date="2009" name="PLoS Genet.">
        <title>Alliance of proteomics and genomics to unravel the specificities of Sahara bacterium Deinococcus deserti.</title>
        <authorList>
            <person name="de Groot A."/>
            <person name="Dulermo R."/>
            <person name="Ortet P."/>
            <person name="Blanchard L."/>
            <person name="Guerin P."/>
            <person name="Fernandez B."/>
            <person name="Vacherie B."/>
            <person name="Dossat C."/>
            <person name="Jolivet E."/>
            <person name="Siguier P."/>
            <person name="Chandler M."/>
            <person name="Barakat M."/>
            <person name="Dedieu A."/>
            <person name="Barbe V."/>
            <person name="Heulin T."/>
            <person name="Sommer S."/>
            <person name="Achouak W."/>
            <person name="Armengaud J."/>
        </authorList>
    </citation>
    <scope>NUCLEOTIDE SEQUENCE [LARGE SCALE GENOMIC DNA]</scope>
    <source>
        <strain evidence="3">DSM 17065 / CIP 109153 / LMG 22923 / VCD115</strain>
        <plasmid evidence="3">pDeide3</plasmid>
    </source>
</reference>
<dbReference type="HOGENOM" id="CLU_020336_50_0_0"/>
<dbReference type="InterPro" id="IPR050266">
    <property type="entry name" value="AB_hydrolase_sf"/>
</dbReference>
<dbReference type="InterPro" id="IPR000073">
    <property type="entry name" value="AB_hydrolase_1"/>
</dbReference>
<dbReference type="GO" id="GO:0004177">
    <property type="term" value="F:aminopeptidase activity"/>
    <property type="evidence" value="ECO:0007669"/>
    <property type="project" value="UniProtKB-KW"/>
</dbReference>
<keyword evidence="3" id="KW-1185">Reference proteome</keyword>
<organism evidence="2 3">
    <name type="scientific">Deinococcus deserti (strain DSM 17065 / CIP 109153 / LMG 22923 / VCD115)</name>
    <dbReference type="NCBI Taxonomy" id="546414"/>
    <lineage>
        <taxon>Bacteria</taxon>
        <taxon>Thermotogati</taxon>
        <taxon>Deinococcota</taxon>
        <taxon>Deinococci</taxon>
        <taxon>Deinococcales</taxon>
        <taxon>Deinococcaceae</taxon>
        <taxon>Deinococcus</taxon>
    </lineage>
</organism>
<dbReference type="EMBL" id="CP001117">
    <property type="protein sequence ID" value="ACO48111.1"/>
    <property type="molecule type" value="Genomic_DNA"/>
</dbReference>
<dbReference type="OrthoDB" id="9796770at2"/>
<gene>
    <name evidence="2" type="ordered locus">Deide_3p01670</name>
</gene>
<evidence type="ECO:0000313" key="3">
    <source>
        <dbReference type="Proteomes" id="UP000002208"/>
    </source>
</evidence>
<evidence type="ECO:0000259" key="1">
    <source>
        <dbReference type="Pfam" id="PF00561"/>
    </source>
</evidence>
<sequence length="298" mass="32834">MSMTPGDHTFTTDGLNLAYRVAGRGEALVVQPPGWGIGAGLYERSFGPLERHFTVVYLHPRGSGRSQSPSNPEDINVGRFIEDLDALRSHLGLETIRLIGHSHGGYIALNYALRYPRHLSHLVVVDAQLGVKEPGEDMQRTLPVLALDPRCAEAVKAFSGPLDLKTDEDVSVFLHRIAPLYFRDPEGEGAAMFREYARSNRISLVTSQAAGASDGRFLVRDRLGEITVPTLVLVGRHDFICSPVQADIIHDGIQGSQLEVFEDSGHLPWMEEPEPYFDTVTQFLHGERRLGSATHSAC</sequence>
<protein>
    <submittedName>
        <fullName evidence="2">Putative prolyl aminopeptidase</fullName>
    </submittedName>
</protein>
<name>C1D3N2_DEIDV</name>
<evidence type="ECO:0000313" key="2">
    <source>
        <dbReference type="EMBL" id="ACO48111.1"/>
    </source>
</evidence>
<dbReference type="Gene3D" id="3.40.50.1820">
    <property type="entry name" value="alpha/beta hydrolase"/>
    <property type="match status" value="1"/>
</dbReference>
<proteinExistence type="predicted"/>
<accession>C1D3N2</accession>
<dbReference type="PANTHER" id="PTHR43798:SF33">
    <property type="entry name" value="HYDROLASE, PUTATIVE (AFU_ORTHOLOGUE AFUA_2G14860)-RELATED"/>
    <property type="match status" value="1"/>
</dbReference>
<dbReference type="KEGG" id="ddr:Deide_3p01670"/>
<keyword evidence="2" id="KW-0378">Hydrolase</keyword>
<dbReference type="InterPro" id="IPR029058">
    <property type="entry name" value="AB_hydrolase_fold"/>
</dbReference>
<dbReference type="PANTHER" id="PTHR43798">
    <property type="entry name" value="MONOACYLGLYCEROL LIPASE"/>
    <property type="match status" value="1"/>
</dbReference>
<dbReference type="RefSeq" id="WP_012694984.1">
    <property type="nucleotide sequence ID" value="NC_012528.1"/>
</dbReference>
<keyword evidence="2" id="KW-0645">Protease</keyword>
<keyword evidence="2" id="KW-0614">Plasmid</keyword>